<evidence type="ECO:0000256" key="5">
    <source>
        <dbReference type="ARBA" id="ARBA00022824"/>
    </source>
</evidence>
<keyword evidence="6" id="KW-0770">Synapse</keyword>
<dbReference type="GO" id="GO:0031771">
    <property type="term" value="F:type 1 orexin receptor binding"/>
    <property type="evidence" value="ECO:0007669"/>
    <property type="project" value="TreeGrafter"/>
</dbReference>
<dbReference type="GO" id="GO:0007218">
    <property type="term" value="P:neuropeptide signaling pathway"/>
    <property type="evidence" value="ECO:0007669"/>
    <property type="project" value="UniProtKB-KW"/>
</dbReference>
<evidence type="ECO:0000313" key="21">
    <source>
        <dbReference type="Proteomes" id="UP001221898"/>
    </source>
</evidence>
<evidence type="ECO:0000256" key="11">
    <source>
        <dbReference type="ARBA" id="ARBA00034103"/>
    </source>
</evidence>
<evidence type="ECO:0000256" key="19">
    <source>
        <dbReference type="SAM" id="SignalP"/>
    </source>
</evidence>
<keyword evidence="4" id="KW-0027">Amidation</keyword>
<dbReference type="GO" id="GO:0005184">
    <property type="term" value="F:neuropeptide hormone activity"/>
    <property type="evidence" value="ECO:0007669"/>
    <property type="project" value="TreeGrafter"/>
</dbReference>
<proteinExistence type="inferred from homology"/>
<feature type="chain" id="PRO_5042098024" description="Hypocretin neuropeptide precursor" evidence="19">
    <location>
        <begin position="26"/>
        <end position="137"/>
    </location>
</feature>
<comment type="function">
    <text evidence="18">Binds to orexin receptor HCRTR2/OX2R only. Stimulates food intake. Modulates pituitary luteinizing hormone secretion in an ovarian steroid-dependent manner.</text>
</comment>
<dbReference type="PANTHER" id="PTHR15173:SF2">
    <property type="entry name" value="HYPOCRETIN NEUROPEPTIDE PRECURSOR"/>
    <property type="match status" value="1"/>
</dbReference>
<comment type="caution">
    <text evidence="20">The sequence shown here is derived from an EMBL/GenBank/DDBJ whole genome shotgun (WGS) entry which is preliminary data.</text>
</comment>
<comment type="similarity">
    <text evidence="3">Belongs to the orexin family.</text>
</comment>
<evidence type="ECO:0000256" key="3">
    <source>
        <dbReference type="ARBA" id="ARBA00009198"/>
    </source>
</evidence>
<dbReference type="Pfam" id="PF02072">
    <property type="entry name" value="Orexin"/>
    <property type="match status" value="1"/>
</dbReference>
<evidence type="ECO:0000256" key="10">
    <source>
        <dbReference type="ARBA" id="ARBA00023329"/>
    </source>
</evidence>
<evidence type="ECO:0000256" key="15">
    <source>
        <dbReference type="ARBA" id="ARBA00034367"/>
    </source>
</evidence>
<evidence type="ECO:0000256" key="4">
    <source>
        <dbReference type="ARBA" id="ARBA00022815"/>
    </source>
</evidence>
<evidence type="ECO:0000256" key="9">
    <source>
        <dbReference type="ARBA" id="ARBA00023320"/>
    </source>
</evidence>
<keyword evidence="10" id="KW-0968">Cytoplasmic vesicle</keyword>
<keyword evidence="9" id="KW-0527">Neuropeptide</keyword>
<dbReference type="PRINTS" id="PR01091">
    <property type="entry name" value="OREXINPP"/>
</dbReference>
<dbReference type="GO" id="GO:0031772">
    <property type="term" value="F:type 2 orexin receptor binding"/>
    <property type="evidence" value="ECO:0007669"/>
    <property type="project" value="TreeGrafter"/>
</dbReference>
<dbReference type="EMBL" id="JAINUG010000013">
    <property type="protein sequence ID" value="KAJ8414368.1"/>
    <property type="molecule type" value="Genomic_DNA"/>
</dbReference>
<reference evidence="20" key="1">
    <citation type="journal article" date="2023" name="Science">
        <title>Genome structures resolve the early diversification of teleost fishes.</title>
        <authorList>
            <person name="Parey E."/>
            <person name="Louis A."/>
            <person name="Montfort J."/>
            <person name="Bouchez O."/>
            <person name="Roques C."/>
            <person name="Iampietro C."/>
            <person name="Lluch J."/>
            <person name="Castinel A."/>
            <person name="Donnadieu C."/>
            <person name="Desvignes T."/>
            <person name="Floi Bucao C."/>
            <person name="Jouanno E."/>
            <person name="Wen M."/>
            <person name="Mejri S."/>
            <person name="Dirks R."/>
            <person name="Jansen H."/>
            <person name="Henkel C."/>
            <person name="Chen W.J."/>
            <person name="Zahm M."/>
            <person name="Cabau C."/>
            <person name="Klopp C."/>
            <person name="Thompson A.W."/>
            <person name="Robinson-Rechavi M."/>
            <person name="Braasch I."/>
            <person name="Lecointre G."/>
            <person name="Bobe J."/>
            <person name="Postlethwait J.H."/>
            <person name="Berthelot C."/>
            <person name="Roest Crollius H."/>
            <person name="Guiguen Y."/>
        </authorList>
    </citation>
    <scope>NUCLEOTIDE SEQUENCE</scope>
    <source>
        <strain evidence="20">NC1722</strain>
    </source>
</reference>
<dbReference type="AlphaFoldDB" id="A0AAD7T4U9"/>
<accession>A0AAD7T4U9</accession>
<dbReference type="GO" id="GO:0045202">
    <property type="term" value="C:synapse"/>
    <property type="evidence" value="ECO:0007669"/>
    <property type="project" value="UniProtKB-SubCell"/>
</dbReference>
<dbReference type="PANTHER" id="PTHR15173">
    <property type="entry name" value="OREXIN"/>
    <property type="match status" value="1"/>
</dbReference>
<keyword evidence="5" id="KW-0256">Endoplasmic reticulum</keyword>
<dbReference type="GO" id="GO:0051971">
    <property type="term" value="P:positive regulation of transmission of nerve impulse"/>
    <property type="evidence" value="ECO:0007669"/>
    <property type="project" value="TreeGrafter"/>
</dbReference>
<dbReference type="GO" id="GO:0031410">
    <property type="term" value="C:cytoplasmic vesicle"/>
    <property type="evidence" value="ECO:0007669"/>
    <property type="project" value="UniProtKB-SubCell"/>
</dbReference>
<evidence type="ECO:0000256" key="16">
    <source>
        <dbReference type="ARBA" id="ARBA00034371"/>
    </source>
</evidence>
<evidence type="ECO:0000256" key="13">
    <source>
        <dbReference type="ARBA" id="ARBA00034351"/>
    </source>
</evidence>
<dbReference type="GO" id="GO:0046928">
    <property type="term" value="P:regulation of neurotransmitter secretion"/>
    <property type="evidence" value="ECO:0007669"/>
    <property type="project" value="TreeGrafter"/>
</dbReference>
<keyword evidence="21" id="KW-1185">Reference proteome</keyword>
<dbReference type="GO" id="GO:0005791">
    <property type="term" value="C:rough endoplasmic reticulum"/>
    <property type="evidence" value="ECO:0007669"/>
    <property type="project" value="UniProtKB-SubCell"/>
</dbReference>
<organism evidence="20 21">
    <name type="scientific">Aldrovandia affinis</name>
    <dbReference type="NCBI Taxonomy" id="143900"/>
    <lineage>
        <taxon>Eukaryota</taxon>
        <taxon>Metazoa</taxon>
        <taxon>Chordata</taxon>
        <taxon>Craniata</taxon>
        <taxon>Vertebrata</taxon>
        <taxon>Euteleostomi</taxon>
        <taxon>Actinopterygii</taxon>
        <taxon>Neopterygii</taxon>
        <taxon>Teleostei</taxon>
        <taxon>Notacanthiformes</taxon>
        <taxon>Halosauridae</taxon>
        <taxon>Aldrovandia</taxon>
    </lineage>
</organism>
<keyword evidence="7" id="KW-1015">Disulfide bond</keyword>
<evidence type="ECO:0000256" key="7">
    <source>
        <dbReference type="ARBA" id="ARBA00023157"/>
    </source>
</evidence>
<comment type="function">
    <text evidence="17">Binds to orexin receptors HCRTR1/OX1R and HCRTR2/OX2R with a high affinity. Stimulates food intake. Modulates pituitary luteinizing hormone secretion in an ovarian steroid-dependent manner.</text>
</comment>
<dbReference type="GO" id="GO:0042755">
    <property type="term" value="P:eating behavior"/>
    <property type="evidence" value="ECO:0007669"/>
    <property type="project" value="TreeGrafter"/>
</dbReference>
<evidence type="ECO:0000256" key="12">
    <source>
        <dbReference type="ARBA" id="ARBA00034336"/>
    </source>
</evidence>
<dbReference type="InterPro" id="IPR001704">
    <property type="entry name" value="Orexin"/>
</dbReference>
<dbReference type="Proteomes" id="UP001221898">
    <property type="component" value="Unassembled WGS sequence"/>
</dbReference>
<protein>
    <recommendedName>
        <fullName evidence="12">Hypocretin neuropeptide precursor</fullName>
    </recommendedName>
    <alternativeName>
        <fullName evidence="16">Hypocretin</fullName>
    </alternativeName>
    <alternativeName>
        <fullName evidence="13">Orexin precursor</fullName>
    </alternativeName>
    <alternativeName>
        <fullName evidence="15">Prepro-orexin</fullName>
    </alternativeName>
    <alternativeName>
        <fullName evidence="14">Preprohypocretin</fullName>
    </alternativeName>
</protein>
<name>A0AAD7T4U9_9TELE</name>
<keyword evidence="8" id="KW-0873">Pyrrolidone carboxylic acid</keyword>
<evidence type="ECO:0000256" key="8">
    <source>
        <dbReference type="ARBA" id="ARBA00023283"/>
    </source>
</evidence>
<evidence type="ECO:0000256" key="17">
    <source>
        <dbReference type="ARBA" id="ARBA00045659"/>
    </source>
</evidence>
<dbReference type="GO" id="GO:0001659">
    <property type="term" value="P:temperature homeostasis"/>
    <property type="evidence" value="ECO:0007669"/>
    <property type="project" value="TreeGrafter"/>
</dbReference>
<sequence>MESSAAKKILAHLLLVVLLCLSCYCQDMQTCCKQKSCHCCLYELLHGTGNHAAGILTLGKRKSSEQRYQSRLYQLLHASKNQAAGILTMGKRAEPDHGLYAHSTLSPLTGVPHPHSDVKPCGSLKRRPLTVNAVDQY</sequence>
<comment type="subcellular location">
    <subcellularLocation>
        <location evidence="2">Cytoplasmic vesicle</location>
    </subcellularLocation>
    <subcellularLocation>
        <location evidence="1">Rough endoplasmic reticulum</location>
    </subcellularLocation>
    <subcellularLocation>
        <location evidence="11">Synapse</location>
    </subcellularLocation>
</comment>
<dbReference type="GO" id="GO:0030431">
    <property type="term" value="P:sleep"/>
    <property type="evidence" value="ECO:0007669"/>
    <property type="project" value="TreeGrafter"/>
</dbReference>
<keyword evidence="19" id="KW-0732">Signal</keyword>
<evidence type="ECO:0000256" key="1">
    <source>
        <dbReference type="ARBA" id="ARBA00004427"/>
    </source>
</evidence>
<evidence type="ECO:0000313" key="20">
    <source>
        <dbReference type="EMBL" id="KAJ8414368.1"/>
    </source>
</evidence>
<evidence type="ECO:0000256" key="18">
    <source>
        <dbReference type="ARBA" id="ARBA00046224"/>
    </source>
</evidence>
<evidence type="ECO:0000256" key="14">
    <source>
        <dbReference type="ARBA" id="ARBA00034354"/>
    </source>
</evidence>
<evidence type="ECO:0000256" key="6">
    <source>
        <dbReference type="ARBA" id="ARBA00023018"/>
    </source>
</evidence>
<dbReference type="GO" id="GO:0042594">
    <property type="term" value="P:response to starvation"/>
    <property type="evidence" value="ECO:0007669"/>
    <property type="project" value="TreeGrafter"/>
</dbReference>
<gene>
    <name evidence="20" type="ORF">AAFF_G00052380</name>
</gene>
<feature type="signal peptide" evidence="19">
    <location>
        <begin position="1"/>
        <end position="25"/>
    </location>
</feature>
<evidence type="ECO:0000256" key="2">
    <source>
        <dbReference type="ARBA" id="ARBA00004541"/>
    </source>
</evidence>
<dbReference type="GO" id="GO:0048471">
    <property type="term" value="C:perinuclear region of cytoplasm"/>
    <property type="evidence" value="ECO:0007669"/>
    <property type="project" value="TreeGrafter"/>
</dbReference>